<comment type="similarity">
    <text evidence="8">Belongs to the binding-protein-dependent transport system permease family.</text>
</comment>
<name>A0A8J3EHX6_9RHOB</name>
<dbReference type="InterPro" id="IPR035906">
    <property type="entry name" value="MetI-like_sf"/>
</dbReference>
<dbReference type="CDD" id="cd06261">
    <property type="entry name" value="TM_PBP2"/>
    <property type="match status" value="2"/>
</dbReference>
<proteinExistence type="inferred from homology"/>
<dbReference type="PANTHER" id="PTHR43357">
    <property type="entry name" value="INNER MEMBRANE ABC TRANSPORTER PERMEASE PROTEIN YDCV"/>
    <property type="match status" value="1"/>
</dbReference>
<feature type="domain" description="ABC transmembrane type-1" evidence="9">
    <location>
        <begin position="65"/>
        <end position="269"/>
    </location>
</feature>
<dbReference type="RefSeq" id="WP_188791736.1">
    <property type="nucleotide sequence ID" value="NZ_BMJV01000009.1"/>
</dbReference>
<reference evidence="10" key="2">
    <citation type="submission" date="2020-09" db="EMBL/GenBank/DDBJ databases">
        <authorList>
            <person name="Sun Q."/>
            <person name="Zhou Y."/>
        </authorList>
    </citation>
    <scope>NUCLEOTIDE SEQUENCE</scope>
    <source>
        <strain evidence="10">CGMCC 1.15762</strain>
    </source>
</reference>
<dbReference type="Pfam" id="PF00528">
    <property type="entry name" value="BPD_transp_1"/>
    <property type="match status" value="2"/>
</dbReference>
<evidence type="ECO:0000256" key="6">
    <source>
        <dbReference type="ARBA" id="ARBA00022989"/>
    </source>
</evidence>
<dbReference type="InterPro" id="IPR000515">
    <property type="entry name" value="MetI-like"/>
</dbReference>
<dbReference type="AlphaFoldDB" id="A0A8J3EHX6"/>
<evidence type="ECO:0000256" key="5">
    <source>
        <dbReference type="ARBA" id="ARBA00022692"/>
    </source>
</evidence>
<evidence type="ECO:0000256" key="8">
    <source>
        <dbReference type="RuleBase" id="RU363032"/>
    </source>
</evidence>
<feature type="transmembrane region" description="Helical" evidence="8">
    <location>
        <begin position="59"/>
        <end position="88"/>
    </location>
</feature>
<dbReference type="EMBL" id="BMJV01000009">
    <property type="protein sequence ID" value="GGG83417.1"/>
    <property type="molecule type" value="Genomic_DNA"/>
</dbReference>
<keyword evidence="3" id="KW-1003">Cell membrane</keyword>
<feature type="transmembrane region" description="Helical" evidence="8">
    <location>
        <begin position="12"/>
        <end position="39"/>
    </location>
</feature>
<keyword evidence="2 8" id="KW-0813">Transport</keyword>
<comment type="subcellular location">
    <subcellularLocation>
        <location evidence="1">Cell inner membrane</location>
        <topology evidence="1">Multi-pass membrane protein</topology>
    </subcellularLocation>
    <subcellularLocation>
        <location evidence="8">Cell membrane</location>
        <topology evidence="8">Multi-pass membrane protein</topology>
    </subcellularLocation>
</comment>
<dbReference type="PROSITE" id="PS51257">
    <property type="entry name" value="PROKAR_LIPOPROTEIN"/>
    <property type="match status" value="1"/>
</dbReference>
<feature type="transmembrane region" description="Helical" evidence="8">
    <location>
        <begin position="472"/>
        <end position="499"/>
    </location>
</feature>
<dbReference type="PANTHER" id="PTHR43357:SF3">
    <property type="entry name" value="FE(3+)-TRANSPORT SYSTEM PERMEASE PROTEIN FBPB 2"/>
    <property type="match status" value="1"/>
</dbReference>
<evidence type="ECO:0000256" key="4">
    <source>
        <dbReference type="ARBA" id="ARBA00022519"/>
    </source>
</evidence>
<dbReference type="SUPFAM" id="SSF161098">
    <property type="entry name" value="MetI-like"/>
    <property type="match status" value="2"/>
</dbReference>
<evidence type="ECO:0000256" key="3">
    <source>
        <dbReference type="ARBA" id="ARBA00022475"/>
    </source>
</evidence>
<feature type="transmembrane region" description="Helical" evidence="8">
    <location>
        <begin position="100"/>
        <end position="123"/>
    </location>
</feature>
<gene>
    <name evidence="10" type="ORF">GCM10011415_36640</name>
</gene>
<evidence type="ECO:0000256" key="2">
    <source>
        <dbReference type="ARBA" id="ARBA00022448"/>
    </source>
</evidence>
<feature type="transmembrane region" description="Helical" evidence="8">
    <location>
        <begin position="519"/>
        <end position="541"/>
    </location>
</feature>
<feature type="domain" description="ABC transmembrane type-1" evidence="9">
    <location>
        <begin position="350"/>
        <end position="540"/>
    </location>
</feature>
<dbReference type="GO" id="GO:0005886">
    <property type="term" value="C:plasma membrane"/>
    <property type="evidence" value="ECO:0007669"/>
    <property type="project" value="UniProtKB-SubCell"/>
</dbReference>
<feature type="transmembrane region" description="Helical" evidence="8">
    <location>
        <begin position="143"/>
        <end position="165"/>
    </location>
</feature>
<accession>A0A8J3EHX6</accession>
<keyword evidence="7 8" id="KW-0472">Membrane</keyword>
<keyword evidence="5 8" id="KW-0812">Transmembrane</keyword>
<feature type="transmembrane region" description="Helical" evidence="8">
    <location>
        <begin position="199"/>
        <end position="217"/>
    </location>
</feature>
<feature type="transmembrane region" description="Helical" evidence="8">
    <location>
        <begin position="412"/>
        <end position="429"/>
    </location>
</feature>
<reference evidence="10" key="1">
    <citation type="journal article" date="2014" name="Int. J. Syst. Evol. Microbiol.">
        <title>Complete genome sequence of Corynebacterium casei LMG S-19264T (=DSM 44701T), isolated from a smear-ripened cheese.</title>
        <authorList>
            <consortium name="US DOE Joint Genome Institute (JGI-PGF)"/>
            <person name="Walter F."/>
            <person name="Albersmeier A."/>
            <person name="Kalinowski J."/>
            <person name="Ruckert C."/>
        </authorList>
    </citation>
    <scope>NUCLEOTIDE SEQUENCE</scope>
    <source>
        <strain evidence="10">CGMCC 1.15762</strain>
    </source>
</reference>
<keyword evidence="11" id="KW-1185">Reference proteome</keyword>
<dbReference type="GO" id="GO:0055085">
    <property type="term" value="P:transmembrane transport"/>
    <property type="evidence" value="ECO:0007669"/>
    <property type="project" value="InterPro"/>
</dbReference>
<evidence type="ECO:0000256" key="1">
    <source>
        <dbReference type="ARBA" id="ARBA00004429"/>
    </source>
</evidence>
<feature type="transmembrane region" description="Helical" evidence="8">
    <location>
        <begin position="302"/>
        <end position="324"/>
    </location>
</feature>
<dbReference type="PROSITE" id="PS50928">
    <property type="entry name" value="ABC_TM1"/>
    <property type="match status" value="2"/>
</dbReference>
<feature type="transmembrane region" description="Helical" evidence="8">
    <location>
        <begin position="388"/>
        <end position="406"/>
    </location>
</feature>
<comment type="caution">
    <text evidence="10">The sequence shown here is derived from an EMBL/GenBank/DDBJ whole genome shotgun (WGS) entry which is preliminary data.</text>
</comment>
<evidence type="ECO:0000259" key="9">
    <source>
        <dbReference type="PROSITE" id="PS50928"/>
    </source>
</evidence>
<dbReference type="Gene3D" id="1.10.3720.10">
    <property type="entry name" value="MetI-like"/>
    <property type="match status" value="2"/>
</dbReference>
<dbReference type="Proteomes" id="UP000617145">
    <property type="component" value="Unassembled WGS sequence"/>
</dbReference>
<evidence type="ECO:0000313" key="10">
    <source>
        <dbReference type="EMBL" id="GGG83417.1"/>
    </source>
</evidence>
<evidence type="ECO:0000256" key="7">
    <source>
        <dbReference type="ARBA" id="ARBA00023136"/>
    </source>
</evidence>
<organism evidence="10 11">
    <name type="scientific">Salipiger pallidus</name>
    <dbReference type="NCBI Taxonomy" id="1775170"/>
    <lineage>
        <taxon>Bacteria</taxon>
        <taxon>Pseudomonadati</taxon>
        <taxon>Pseudomonadota</taxon>
        <taxon>Alphaproteobacteria</taxon>
        <taxon>Rhodobacterales</taxon>
        <taxon>Roseobacteraceae</taxon>
        <taxon>Salipiger</taxon>
    </lineage>
</organism>
<evidence type="ECO:0000313" key="11">
    <source>
        <dbReference type="Proteomes" id="UP000617145"/>
    </source>
</evidence>
<keyword evidence="4" id="KW-0997">Cell inner membrane</keyword>
<sequence length="552" mass="59474">MTLPRLSLPSFWTWIMVAACVMLAVLLFWPILSVFVISFEDGDTGQFTLENYVQIFTRRYYLTALGNTLIVGFAGMLGACLLGVPLAFCMSRFQVRGRSIISTMAVLALVSPPFIGAYAWIMLLGNNGAITNALEAIGIDMPSIYGMRGIILVFALKFFPFIYLMTENALNGINKSLEDAAENLGCTAWGRFRKVTLPLVFPAVSTGAIISFVLSIADFGTPAIIGRGVRTLSTIAYSQYTSEMGGKPTMAVTISMVMIAISMLALLIQRRVLAKRRYASSMTHKQVKAPVSGGKSVLVHGVTYAIALAGMIPAFVVIWTSFIATNGPVFSGGFGLDSYRRIWSEAPDAIANSFIFALCAVALIAVVSSLLSFIVVRRESFISGALDLILMVPYLVPGVVMAIGFVTTFNSGWYNLVGTATMIVLIVFIRRLPYGVRSTSSVLRQVKPSIEEAAIALGSSPAKTFLKVTVPLIMPGIIVGSLMSFITAINELSSTLIVYTSSTVTMPVKIYLSVVDGEFGVAAALSTVLTVSTGLCVFLVFRLSEDREANFV</sequence>
<keyword evidence="6 8" id="KW-1133">Transmembrane helix</keyword>
<feature type="transmembrane region" description="Helical" evidence="8">
    <location>
        <begin position="354"/>
        <end position="376"/>
    </location>
</feature>
<protein>
    <submittedName>
        <fullName evidence="10">ABC transporter permease</fullName>
    </submittedName>
</protein>
<feature type="transmembrane region" description="Helical" evidence="8">
    <location>
        <begin position="250"/>
        <end position="268"/>
    </location>
</feature>